<dbReference type="EMBL" id="VWPJ01000019">
    <property type="protein sequence ID" value="KAA5604322.1"/>
    <property type="molecule type" value="Genomic_DNA"/>
</dbReference>
<evidence type="ECO:0000256" key="2">
    <source>
        <dbReference type="SAM" id="Phobius"/>
    </source>
</evidence>
<feature type="transmembrane region" description="Helical" evidence="2">
    <location>
        <begin position="154"/>
        <end position="179"/>
    </location>
</feature>
<keyword evidence="2" id="KW-0812">Transmembrane</keyword>
<protein>
    <submittedName>
        <fullName evidence="3">PepSY domain-containing protein</fullName>
    </submittedName>
</protein>
<dbReference type="PANTHER" id="PTHR34219:SF9">
    <property type="entry name" value="IRON-REGULATED INNER MEMBRANE PROTEIN"/>
    <property type="match status" value="1"/>
</dbReference>
<proteinExistence type="predicted"/>
<dbReference type="Proteomes" id="UP000324065">
    <property type="component" value="Unassembled WGS sequence"/>
</dbReference>
<evidence type="ECO:0000313" key="4">
    <source>
        <dbReference type="Proteomes" id="UP000324065"/>
    </source>
</evidence>
<feature type="transmembrane region" description="Helical" evidence="2">
    <location>
        <begin position="436"/>
        <end position="455"/>
    </location>
</feature>
<feature type="transmembrane region" description="Helical" evidence="2">
    <location>
        <begin position="400"/>
        <end position="424"/>
    </location>
</feature>
<sequence length="552" mass="58683">MQADVLRVYKTVHTWTGIVSGLALFIAFYAGALTVFKEPIARWASPPATTAAVPLEDAPALIARALEAHPAAAAGFSLILKPDAHRPARMDWAVPEDPGHQGHPDALSMRHYAASLRADGTAQVDEVEPSTLAEFIDVLHRVVGLPVDSDMNRWIMGVIAVLYTLALVSGVILVLPTLVSDLFALRLGANLKRLWRDAHNVVGVFSLPFHVVMALTAAVFAFHDGLYAVQDTVIHGGQLAGAWGPPPQSPDHTAPRDPATMRPPADLVAQVRSLSPSFEPDILQYQGVTGPRAVVRVWGHDRTALSPRTRGGFVSLDPYSGRVLTTAYLPGQQNAGMSTLSAIFALHFGTYGGAPVAWAYFGLGLAGAWLFYSGNLLWIESRRKRQRRGEAVPRQRRDTDLMAAGTVGVCLGCVCGISLTIVAGKWLHGVVGDLTLWHQIVYYAAFFGCIGWAFWRGAARAGVDLLWLAAAITAAIPATTALAVLVEGVGVPSGLWAHMNPAALGVDATALVGALAFAAMARGTRRRVRSGPTDSVWSAAGAGHEPLSAPES</sequence>
<keyword evidence="2" id="KW-0472">Membrane</keyword>
<dbReference type="OrthoDB" id="9776609at2"/>
<evidence type="ECO:0000313" key="3">
    <source>
        <dbReference type="EMBL" id="KAA5604322.1"/>
    </source>
</evidence>
<feature type="transmembrane region" description="Helical" evidence="2">
    <location>
        <begin position="357"/>
        <end position="379"/>
    </location>
</feature>
<reference evidence="3 4" key="1">
    <citation type="submission" date="2019-09" db="EMBL/GenBank/DDBJ databases">
        <title>Genome sequence of Roseospira marina, one of the more divergent members of the non-sulfur purple photosynthetic bacterial family, the Rhodospirillaceae.</title>
        <authorList>
            <person name="Meyer T."/>
            <person name="Kyndt J."/>
        </authorList>
    </citation>
    <scope>NUCLEOTIDE SEQUENCE [LARGE SCALE GENOMIC DNA]</scope>
    <source>
        <strain evidence="3 4">DSM 15113</strain>
    </source>
</reference>
<feature type="transmembrane region" description="Helical" evidence="2">
    <location>
        <begin position="502"/>
        <end position="521"/>
    </location>
</feature>
<name>A0A5M6I845_9PROT</name>
<keyword evidence="4" id="KW-1185">Reference proteome</keyword>
<organism evidence="3 4">
    <name type="scientific">Roseospira marina</name>
    <dbReference type="NCBI Taxonomy" id="140057"/>
    <lineage>
        <taxon>Bacteria</taxon>
        <taxon>Pseudomonadati</taxon>
        <taxon>Pseudomonadota</taxon>
        <taxon>Alphaproteobacteria</taxon>
        <taxon>Rhodospirillales</taxon>
        <taxon>Rhodospirillaceae</taxon>
        <taxon>Roseospira</taxon>
    </lineage>
</organism>
<dbReference type="InterPro" id="IPR005625">
    <property type="entry name" value="PepSY-ass_TM"/>
</dbReference>
<feature type="region of interest" description="Disordered" evidence="1">
    <location>
        <begin position="529"/>
        <end position="552"/>
    </location>
</feature>
<dbReference type="RefSeq" id="WP_150063579.1">
    <property type="nucleotide sequence ID" value="NZ_JACHII010000018.1"/>
</dbReference>
<evidence type="ECO:0000256" key="1">
    <source>
        <dbReference type="SAM" id="MobiDB-lite"/>
    </source>
</evidence>
<dbReference type="PANTHER" id="PTHR34219">
    <property type="entry name" value="IRON-REGULATED INNER MEMBRANE PROTEIN-RELATED"/>
    <property type="match status" value="1"/>
</dbReference>
<feature type="transmembrane region" description="Helical" evidence="2">
    <location>
        <begin position="467"/>
        <end position="490"/>
    </location>
</feature>
<comment type="caution">
    <text evidence="3">The sequence shown here is derived from an EMBL/GenBank/DDBJ whole genome shotgun (WGS) entry which is preliminary data.</text>
</comment>
<accession>A0A5M6I845</accession>
<feature type="transmembrane region" description="Helical" evidence="2">
    <location>
        <begin position="12"/>
        <end position="36"/>
    </location>
</feature>
<gene>
    <name evidence="3" type="ORF">F1188_16650</name>
</gene>
<keyword evidence="2" id="KW-1133">Transmembrane helix</keyword>
<dbReference type="Pfam" id="PF03929">
    <property type="entry name" value="PepSY_TM"/>
    <property type="match status" value="1"/>
</dbReference>
<feature type="transmembrane region" description="Helical" evidence="2">
    <location>
        <begin position="200"/>
        <end position="222"/>
    </location>
</feature>
<dbReference type="AlphaFoldDB" id="A0A5M6I845"/>